<dbReference type="Pfam" id="PF07690">
    <property type="entry name" value="MFS_1"/>
    <property type="match status" value="1"/>
</dbReference>
<dbReference type="PROSITE" id="PS50850">
    <property type="entry name" value="MFS"/>
    <property type="match status" value="1"/>
</dbReference>
<dbReference type="OrthoDB" id="422206at2759"/>
<dbReference type="InterPro" id="IPR036259">
    <property type="entry name" value="MFS_trans_sf"/>
</dbReference>
<comment type="caution">
    <text evidence="8">The sequence shown here is derived from an EMBL/GenBank/DDBJ whole genome shotgun (WGS) entry which is preliminary data.</text>
</comment>
<evidence type="ECO:0000256" key="4">
    <source>
        <dbReference type="ARBA" id="ARBA00023136"/>
    </source>
</evidence>
<feature type="transmembrane region" description="Helical" evidence="6">
    <location>
        <begin position="456"/>
        <end position="478"/>
    </location>
</feature>
<dbReference type="PANTHER" id="PTHR10924:SF6">
    <property type="entry name" value="SOLUTE CARRIER FAMILY 49 MEMBER A3"/>
    <property type="match status" value="1"/>
</dbReference>
<dbReference type="VEuPathDB" id="TriTrypDB:Lsey_0032_0390"/>
<dbReference type="InterPro" id="IPR049680">
    <property type="entry name" value="FLVCR1-2_SLC49-like"/>
</dbReference>
<dbReference type="AlphaFoldDB" id="A0A0N1ILZ7"/>
<evidence type="ECO:0000256" key="6">
    <source>
        <dbReference type="SAM" id="Phobius"/>
    </source>
</evidence>
<feature type="transmembrane region" description="Helical" evidence="6">
    <location>
        <begin position="426"/>
        <end position="444"/>
    </location>
</feature>
<comment type="subcellular location">
    <subcellularLocation>
        <location evidence="1">Membrane</location>
        <topology evidence="1">Multi-pass membrane protein</topology>
    </subcellularLocation>
</comment>
<proteinExistence type="predicted"/>
<evidence type="ECO:0000313" key="9">
    <source>
        <dbReference type="Proteomes" id="UP000038009"/>
    </source>
</evidence>
<dbReference type="SUPFAM" id="SSF103473">
    <property type="entry name" value="MFS general substrate transporter"/>
    <property type="match status" value="1"/>
</dbReference>
<protein>
    <recommendedName>
        <fullName evidence="7">Major facilitator superfamily (MFS) profile domain-containing protein</fullName>
    </recommendedName>
</protein>
<evidence type="ECO:0000259" key="7">
    <source>
        <dbReference type="PROSITE" id="PS50850"/>
    </source>
</evidence>
<dbReference type="EMBL" id="LJSK01000032">
    <property type="protein sequence ID" value="KPI89095.1"/>
    <property type="molecule type" value="Genomic_DNA"/>
</dbReference>
<feature type="transmembrane region" description="Helical" evidence="6">
    <location>
        <begin position="293"/>
        <end position="315"/>
    </location>
</feature>
<feature type="transmembrane region" description="Helical" evidence="6">
    <location>
        <begin position="360"/>
        <end position="381"/>
    </location>
</feature>
<accession>A0A0N1ILZ7</accession>
<dbReference type="PANTHER" id="PTHR10924">
    <property type="entry name" value="MAJOR FACILITATOR SUPERFAMILY PROTEIN-RELATED"/>
    <property type="match status" value="1"/>
</dbReference>
<feature type="transmembrane region" description="Helical" evidence="6">
    <location>
        <begin position="387"/>
        <end position="414"/>
    </location>
</feature>
<feature type="transmembrane region" description="Helical" evidence="6">
    <location>
        <begin position="111"/>
        <end position="135"/>
    </location>
</feature>
<evidence type="ECO:0000256" key="3">
    <source>
        <dbReference type="ARBA" id="ARBA00022989"/>
    </source>
</evidence>
<evidence type="ECO:0000256" key="2">
    <source>
        <dbReference type="ARBA" id="ARBA00022692"/>
    </source>
</evidence>
<evidence type="ECO:0000313" key="8">
    <source>
        <dbReference type="EMBL" id="KPI89095.1"/>
    </source>
</evidence>
<gene>
    <name evidence="8" type="ORF">ABL78_1831</name>
</gene>
<reference evidence="8 9" key="1">
    <citation type="journal article" date="2015" name="PLoS Pathog.">
        <title>Leptomonas seymouri: Adaptations to the Dixenous Life Cycle Analyzed by Genome Sequencing, Transcriptome Profiling and Co-infection with Leishmania donovani.</title>
        <authorList>
            <person name="Kraeva N."/>
            <person name="Butenko A."/>
            <person name="Hlavacova J."/>
            <person name="Kostygov A."/>
            <person name="Myskova J."/>
            <person name="Grybchuk D."/>
            <person name="Lestinova T."/>
            <person name="Votypka J."/>
            <person name="Volf P."/>
            <person name="Opperdoes F."/>
            <person name="Flegontov P."/>
            <person name="Lukes J."/>
            <person name="Yurchenko V."/>
        </authorList>
    </citation>
    <scope>NUCLEOTIDE SEQUENCE [LARGE SCALE GENOMIC DNA]</scope>
    <source>
        <strain evidence="8 9">ATCC 30220</strain>
    </source>
</reference>
<dbReference type="GO" id="GO:0022857">
    <property type="term" value="F:transmembrane transporter activity"/>
    <property type="evidence" value="ECO:0007669"/>
    <property type="project" value="InterPro"/>
</dbReference>
<feature type="region of interest" description="Disordered" evidence="5">
    <location>
        <begin position="495"/>
        <end position="535"/>
    </location>
</feature>
<sequence length="535" mass="58467">MESNVHTPEYMSNSGGFLWQTVSDTADMQIEQCEPYSHERSPMTREEALSDDAVRDAVTLKTSPVAVIRTTPYRHLMIIMFAVFGFSNQLQYVAFTTIVREAEAYFNVNAIAVNVLSLLIPIIYVVGVVPGCYIYNHVGLRYGMIIGAGTNAFAGLLKLIAVWAPYYPLLVVAQIFVAIGQILYLSLPTLIAGIWFPPSERTVATAVASLMGFAGMAVGMFYSPHVVSLPDENTQKEWGGLMGSQFGLSMLILVVIGICARDKPKYNPSQTSTENYKLPLARFLKAQMRDKNFMLLTVSFGLSVGFLSSIAGMLTQLLEPFEISEEISGILAFSGILGGAMNCGVVGLCVDYTHRYKLTILILTAIMIVLVIIVTTILKVVKDFNAVAVALYILIPLVELTVLPIVPVVMELAVELAYPCPETVPTTLVLASMCFFSFVSMMIFSFILGDVPTTNSSFYCLLLTLCVSVASFIGFFFVQEKLCRHVEDDALDKAVAEEDERGDDDEGAKAANDGAEIHEKRMNVETGIAASPPDD</sequence>
<feature type="domain" description="Major facilitator superfamily (MFS) profile" evidence="7">
    <location>
        <begin position="77"/>
        <end position="482"/>
    </location>
</feature>
<dbReference type="OMA" id="IRMSIMI"/>
<dbReference type="Proteomes" id="UP000038009">
    <property type="component" value="Unassembled WGS sequence"/>
</dbReference>
<dbReference type="Gene3D" id="1.20.1250.20">
    <property type="entry name" value="MFS general substrate transporter like domains"/>
    <property type="match status" value="2"/>
</dbReference>
<keyword evidence="4 6" id="KW-0472">Membrane</keyword>
<feature type="transmembrane region" description="Helical" evidence="6">
    <location>
        <begin position="142"/>
        <end position="164"/>
    </location>
</feature>
<feature type="transmembrane region" description="Helical" evidence="6">
    <location>
        <begin position="327"/>
        <end position="348"/>
    </location>
</feature>
<dbReference type="InterPro" id="IPR020846">
    <property type="entry name" value="MFS_dom"/>
</dbReference>
<keyword evidence="3 6" id="KW-1133">Transmembrane helix</keyword>
<evidence type="ECO:0000256" key="5">
    <source>
        <dbReference type="SAM" id="MobiDB-lite"/>
    </source>
</evidence>
<keyword evidence="2 6" id="KW-0812">Transmembrane</keyword>
<feature type="compositionally biased region" description="Acidic residues" evidence="5">
    <location>
        <begin position="497"/>
        <end position="506"/>
    </location>
</feature>
<dbReference type="InterPro" id="IPR011701">
    <property type="entry name" value="MFS"/>
</dbReference>
<feature type="transmembrane region" description="Helical" evidence="6">
    <location>
        <begin position="203"/>
        <end position="222"/>
    </location>
</feature>
<dbReference type="GO" id="GO:0016020">
    <property type="term" value="C:membrane"/>
    <property type="evidence" value="ECO:0007669"/>
    <property type="project" value="UniProtKB-SubCell"/>
</dbReference>
<feature type="transmembrane region" description="Helical" evidence="6">
    <location>
        <begin position="76"/>
        <end position="99"/>
    </location>
</feature>
<feature type="transmembrane region" description="Helical" evidence="6">
    <location>
        <begin position="170"/>
        <end position="196"/>
    </location>
</feature>
<organism evidence="8 9">
    <name type="scientific">Leptomonas seymouri</name>
    <dbReference type="NCBI Taxonomy" id="5684"/>
    <lineage>
        <taxon>Eukaryota</taxon>
        <taxon>Discoba</taxon>
        <taxon>Euglenozoa</taxon>
        <taxon>Kinetoplastea</taxon>
        <taxon>Metakinetoplastina</taxon>
        <taxon>Trypanosomatida</taxon>
        <taxon>Trypanosomatidae</taxon>
        <taxon>Leishmaniinae</taxon>
        <taxon>Leptomonas</taxon>
    </lineage>
</organism>
<name>A0A0N1ILZ7_LEPSE</name>
<evidence type="ECO:0000256" key="1">
    <source>
        <dbReference type="ARBA" id="ARBA00004141"/>
    </source>
</evidence>
<keyword evidence="9" id="KW-1185">Reference proteome</keyword>
<feature type="transmembrane region" description="Helical" evidence="6">
    <location>
        <begin position="242"/>
        <end position="260"/>
    </location>
</feature>